<evidence type="ECO:0000313" key="2">
    <source>
        <dbReference type="Proteomes" id="UP001054945"/>
    </source>
</evidence>
<sequence length="121" mass="13848">MFPKLTLLKVSKASSILSSYYIPTVEASFPIENECLSLVHTASTVPLPYEISKVDNTFETYVMEPVTLFDTRGEGRHLLGVIVFKNHTKEMSSEENIKDLLRLEEFLTNEPMQNFVKRVFS</sequence>
<dbReference type="EMBL" id="BPLR01014755">
    <property type="protein sequence ID" value="GIY71092.1"/>
    <property type="molecule type" value="Genomic_DNA"/>
</dbReference>
<name>A0AAV4VL68_CAEEX</name>
<gene>
    <name evidence="1" type="ORF">CEXT_372491</name>
</gene>
<dbReference type="AlphaFoldDB" id="A0AAV4VL68"/>
<reference evidence="1 2" key="1">
    <citation type="submission" date="2021-06" db="EMBL/GenBank/DDBJ databases">
        <title>Caerostris extrusa draft genome.</title>
        <authorList>
            <person name="Kono N."/>
            <person name="Arakawa K."/>
        </authorList>
    </citation>
    <scope>NUCLEOTIDE SEQUENCE [LARGE SCALE GENOMIC DNA]</scope>
</reference>
<evidence type="ECO:0000313" key="1">
    <source>
        <dbReference type="EMBL" id="GIY71092.1"/>
    </source>
</evidence>
<protein>
    <submittedName>
        <fullName evidence="1">Uncharacterized protein</fullName>
    </submittedName>
</protein>
<accession>A0AAV4VL68</accession>
<organism evidence="1 2">
    <name type="scientific">Caerostris extrusa</name>
    <name type="common">Bark spider</name>
    <name type="synonym">Caerostris bankana</name>
    <dbReference type="NCBI Taxonomy" id="172846"/>
    <lineage>
        <taxon>Eukaryota</taxon>
        <taxon>Metazoa</taxon>
        <taxon>Ecdysozoa</taxon>
        <taxon>Arthropoda</taxon>
        <taxon>Chelicerata</taxon>
        <taxon>Arachnida</taxon>
        <taxon>Araneae</taxon>
        <taxon>Araneomorphae</taxon>
        <taxon>Entelegynae</taxon>
        <taxon>Araneoidea</taxon>
        <taxon>Araneidae</taxon>
        <taxon>Caerostris</taxon>
    </lineage>
</organism>
<comment type="caution">
    <text evidence="1">The sequence shown here is derived from an EMBL/GenBank/DDBJ whole genome shotgun (WGS) entry which is preliminary data.</text>
</comment>
<dbReference type="Proteomes" id="UP001054945">
    <property type="component" value="Unassembled WGS sequence"/>
</dbReference>
<proteinExistence type="predicted"/>
<keyword evidence="2" id="KW-1185">Reference proteome</keyword>